<dbReference type="STRING" id="1801750.A3B85_02385"/>
<dbReference type="Proteomes" id="UP000178374">
    <property type="component" value="Unassembled WGS sequence"/>
</dbReference>
<dbReference type="AlphaFoldDB" id="A0A1F6W6V1"/>
<evidence type="ECO:0000313" key="2">
    <source>
        <dbReference type="Proteomes" id="UP000178374"/>
    </source>
</evidence>
<gene>
    <name evidence="1" type="ORF">A3B85_02385</name>
</gene>
<comment type="caution">
    <text evidence="1">The sequence shown here is derived from an EMBL/GenBank/DDBJ whole genome shotgun (WGS) entry which is preliminary data.</text>
</comment>
<protein>
    <recommendedName>
        <fullName evidence="3">Restriction endonuclease</fullName>
    </recommendedName>
</protein>
<dbReference type="InterPro" id="IPR018573">
    <property type="entry name" value="Restrct_endonuc_II_AlwI"/>
</dbReference>
<dbReference type="CDD" id="cd22316">
    <property type="entry name" value="BspD6I-like"/>
    <property type="match status" value="1"/>
</dbReference>
<organism evidence="1 2">
    <name type="scientific">Candidatus Nomurabacteria bacterium RIFCSPHIGHO2_02_FULL_37_13</name>
    <dbReference type="NCBI Taxonomy" id="1801750"/>
    <lineage>
        <taxon>Bacteria</taxon>
        <taxon>Candidatus Nomuraibacteriota</taxon>
    </lineage>
</organism>
<evidence type="ECO:0000313" key="1">
    <source>
        <dbReference type="EMBL" id="OGI77611.1"/>
    </source>
</evidence>
<evidence type="ECO:0008006" key="3">
    <source>
        <dbReference type="Google" id="ProtNLM"/>
    </source>
</evidence>
<dbReference type="EMBL" id="MFUA01000005">
    <property type="protein sequence ID" value="OGI77611.1"/>
    <property type="molecule type" value="Genomic_DNA"/>
</dbReference>
<name>A0A1F6W6V1_9BACT</name>
<accession>A0A1F6W6V1</accession>
<sequence length="610" mass="71145">MKKPWSISTTVRNPDRLRDFLRVLKELEGQPFNSKNQTKYQTLLIQNKLYKPTDLTREQNEYFDDIEKEMPFSVAQEIFNSQNYEDPAMRGRNSVAPLNKMGLCIAKNSAEGVKITLLGEYFLSDDYDLGKLFFINFLKWQLPNPASRTFSENDGFAIKPFIGVLHLINEVNKRWVKLGNEPIGISKDEFSLFAPTLTDYKKISKQAEKLIEYRIGLRSQKDDKSKKKFRDSFRKNFAKTFLGTSKSSEIAKLLNNLKDYGDNAIRYFRLTRYLHIRGGGFYIDLEPRRSIELNKLLSTDNAAPLVFENADEYIEYLADLEQPALPWETKPELEKIADNLNRDVQDYVSDLKAKTLKIPTFNFQKIEKLNTEQLKQYIDELRAYRRKLQELEIHFESQNVSKIQEYIDALKSIHQSENKKSIELEKFSTLALNALNDALEIKPNYPVGDDNEPTFTAPANKPDIECFYEKFNSVCEVTMLTDRSQWYNEGQPVMRHVREFEENHTGKTAYCLFIAPRLHQDTIETFWMAIKYGYKGVAQKIVPLSISQFIRLLESLSEIRKKGRQFTHDELLNLYEQILGLTASVAHSEEWIDQIPKTITRWQKSILAKQ</sequence>
<reference evidence="1 2" key="1">
    <citation type="journal article" date="2016" name="Nat. Commun.">
        <title>Thousands of microbial genomes shed light on interconnected biogeochemical processes in an aquifer system.</title>
        <authorList>
            <person name="Anantharaman K."/>
            <person name="Brown C.T."/>
            <person name="Hug L.A."/>
            <person name="Sharon I."/>
            <person name="Castelle C.J."/>
            <person name="Probst A.J."/>
            <person name="Thomas B.C."/>
            <person name="Singh A."/>
            <person name="Wilkins M.J."/>
            <person name="Karaoz U."/>
            <person name="Brodie E.L."/>
            <person name="Williams K.H."/>
            <person name="Hubbard S.S."/>
            <person name="Banfield J.F."/>
        </authorList>
    </citation>
    <scope>NUCLEOTIDE SEQUENCE [LARGE SCALE GENOMIC DNA]</scope>
</reference>
<dbReference type="Gene3D" id="3.40.91.50">
    <property type="match status" value="1"/>
</dbReference>
<proteinExistence type="predicted"/>
<dbReference type="Pfam" id="PF09491">
    <property type="entry name" value="RE_AlwI"/>
    <property type="match status" value="1"/>
</dbReference>